<dbReference type="GeneID" id="111115956"/>
<evidence type="ECO:0000256" key="1">
    <source>
        <dbReference type="SAM" id="Phobius"/>
    </source>
</evidence>
<evidence type="ECO:0000313" key="3">
    <source>
        <dbReference type="Proteomes" id="UP000694844"/>
    </source>
</evidence>
<dbReference type="Proteomes" id="UP000694844">
    <property type="component" value="Chromosome 9"/>
</dbReference>
<name>A0A8B8C4H2_CRAVI</name>
<feature type="chain" id="PRO_5034359764" evidence="2">
    <location>
        <begin position="23"/>
        <end position="263"/>
    </location>
</feature>
<dbReference type="KEGG" id="cvn:111115956"/>
<keyword evidence="3" id="KW-1185">Reference proteome</keyword>
<gene>
    <name evidence="4" type="primary">LOC111115956</name>
</gene>
<feature type="signal peptide" evidence="2">
    <location>
        <begin position="1"/>
        <end position="22"/>
    </location>
</feature>
<feature type="transmembrane region" description="Helical" evidence="1">
    <location>
        <begin position="242"/>
        <end position="261"/>
    </location>
</feature>
<evidence type="ECO:0000313" key="4">
    <source>
        <dbReference type="RefSeq" id="XP_022310592.1"/>
    </source>
</evidence>
<accession>A0A8B8C4H2</accession>
<organism evidence="3 4">
    <name type="scientific">Crassostrea virginica</name>
    <name type="common">Eastern oyster</name>
    <dbReference type="NCBI Taxonomy" id="6565"/>
    <lineage>
        <taxon>Eukaryota</taxon>
        <taxon>Metazoa</taxon>
        <taxon>Spiralia</taxon>
        <taxon>Lophotrochozoa</taxon>
        <taxon>Mollusca</taxon>
        <taxon>Bivalvia</taxon>
        <taxon>Autobranchia</taxon>
        <taxon>Pteriomorphia</taxon>
        <taxon>Ostreida</taxon>
        <taxon>Ostreoidea</taxon>
        <taxon>Ostreidae</taxon>
        <taxon>Crassostrea</taxon>
    </lineage>
</organism>
<keyword evidence="1" id="KW-0812">Transmembrane</keyword>
<dbReference type="RefSeq" id="XP_022310592.1">
    <property type="nucleotide sequence ID" value="XM_022454884.1"/>
</dbReference>
<evidence type="ECO:0000256" key="2">
    <source>
        <dbReference type="SAM" id="SignalP"/>
    </source>
</evidence>
<proteinExistence type="predicted"/>
<keyword evidence="1" id="KW-1133">Transmembrane helix</keyword>
<dbReference type="AlphaFoldDB" id="A0A8B8C4H2"/>
<sequence>MRQLVLCATILNIFVLIRSCVCFTLKSEKSTELQFKASAVHNQTYVTISCEHPSARLSNTGIFIQDQNRLAECRWSGSKPSCNKGAIALPNGVQVTTKYNSLMKLKCGMDSLLMDVKITELIPSQSNKSEYTATGVNNHTHVVVICDHRFLKMPETTVYLMEENNYLAECKIAGNKTKCTHGAQILQTGIQFIIKYSPSMKLKCGTDELLIDVVITKQNTSELATPSPLSNGGIGQGSLMNAWNFIVTLVLTFSFLHGGLFKV</sequence>
<dbReference type="OrthoDB" id="6214262at2759"/>
<keyword evidence="2" id="KW-0732">Signal</keyword>
<keyword evidence="1" id="KW-0472">Membrane</keyword>
<protein>
    <submittedName>
        <fullName evidence="4">Uncharacterized protein LOC111115956</fullName>
    </submittedName>
</protein>
<reference evidence="4" key="1">
    <citation type="submission" date="2025-08" db="UniProtKB">
        <authorList>
            <consortium name="RefSeq"/>
        </authorList>
    </citation>
    <scope>IDENTIFICATION</scope>
    <source>
        <tissue evidence="4">Whole sample</tissue>
    </source>
</reference>